<dbReference type="Proteomes" id="UP000636949">
    <property type="component" value="Unassembled WGS sequence"/>
</dbReference>
<reference evidence="2" key="1">
    <citation type="journal article" date="2014" name="Int. J. Syst. Evol. Microbiol.">
        <title>Complete genome sequence of Corynebacterium casei LMG S-19264T (=DSM 44701T), isolated from a smear-ripened cheese.</title>
        <authorList>
            <consortium name="US DOE Joint Genome Institute (JGI-PGF)"/>
            <person name="Walter F."/>
            <person name="Albersmeier A."/>
            <person name="Kalinowski J."/>
            <person name="Ruckert C."/>
        </authorList>
    </citation>
    <scope>NUCLEOTIDE SEQUENCE</scope>
    <source>
        <strain evidence="2">CGMCC 1.15758</strain>
    </source>
</reference>
<dbReference type="AlphaFoldDB" id="A0A8J2Z712"/>
<organism evidence="2 3">
    <name type="scientific">Cysteiniphilum litorale</name>
    <dbReference type="NCBI Taxonomy" id="2056700"/>
    <lineage>
        <taxon>Bacteria</taxon>
        <taxon>Pseudomonadati</taxon>
        <taxon>Pseudomonadota</taxon>
        <taxon>Gammaproteobacteria</taxon>
        <taxon>Thiotrichales</taxon>
        <taxon>Fastidiosibacteraceae</taxon>
        <taxon>Cysteiniphilum</taxon>
    </lineage>
</organism>
<evidence type="ECO:0000256" key="1">
    <source>
        <dbReference type="SAM" id="Phobius"/>
    </source>
</evidence>
<proteinExistence type="predicted"/>
<gene>
    <name evidence="2" type="ORF">GCM10010995_27040</name>
</gene>
<sequence>MSIATEQELKTLIEKNKQQQMKLSDVLKYEFQQLKAQKDLEGCLNTLIAATTVLQEEHHKTIKAISELKSELSTGISQMIDAANQIKNLKTIPLATRQQPKKQRNESIIEKIKGCAVILFLGLCITSSFVGIFYLLNRLFDLNIL</sequence>
<evidence type="ECO:0000313" key="2">
    <source>
        <dbReference type="EMBL" id="GGG08091.1"/>
    </source>
</evidence>
<evidence type="ECO:0000313" key="3">
    <source>
        <dbReference type="Proteomes" id="UP000636949"/>
    </source>
</evidence>
<reference evidence="2" key="2">
    <citation type="submission" date="2020-09" db="EMBL/GenBank/DDBJ databases">
        <authorList>
            <person name="Sun Q."/>
            <person name="Zhou Y."/>
        </authorList>
    </citation>
    <scope>NUCLEOTIDE SEQUENCE</scope>
    <source>
        <strain evidence="2">CGMCC 1.15758</strain>
    </source>
</reference>
<comment type="caution">
    <text evidence="2">The sequence shown here is derived from an EMBL/GenBank/DDBJ whole genome shotgun (WGS) entry which is preliminary data.</text>
</comment>
<accession>A0A8J2Z712</accession>
<feature type="transmembrane region" description="Helical" evidence="1">
    <location>
        <begin position="114"/>
        <end position="136"/>
    </location>
</feature>
<dbReference type="RefSeq" id="WP_188618942.1">
    <property type="nucleotide sequence ID" value="NZ_BMJS01000064.1"/>
</dbReference>
<keyword evidence="3" id="KW-1185">Reference proteome</keyword>
<keyword evidence="1" id="KW-0812">Transmembrane</keyword>
<keyword evidence="1" id="KW-0472">Membrane</keyword>
<name>A0A8J2Z712_9GAMM</name>
<protein>
    <submittedName>
        <fullName evidence="2">Uncharacterized protein</fullName>
    </submittedName>
</protein>
<dbReference type="EMBL" id="BMJS01000064">
    <property type="protein sequence ID" value="GGG08091.1"/>
    <property type="molecule type" value="Genomic_DNA"/>
</dbReference>
<keyword evidence="1" id="KW-1133">Transmembrane helix</keyword>